<keyword evidence="4" id="KW-1185">Reference proteome</keyword>
<feature type="region of interest" description="Disordered" evidence="1">
    <location>
        <begin position="115"/>
        <end position="142"/>
    </location>
</feature>
<comment type="caution">
    <text evidence="2">The sequence shown here is derived from an EMBL/GenBank/DDBJ whole genome shotgun (WGS) entry which is preliminary data.</text>
</comment>
<feature type="compositionally biased region" description="Basic and acidic residues" evidence="1">
    <location>
        <begin position="130"/>
        <end position="142"/>
    </location>
</feature>
<dbReference type="Gene3D" id="3.40.50.850">
    <property type="entry name" value="Isochorismatase-like"/>
    <property type="match status" value="1"/>
</dbReference>
<dbReference type="SUPFAM" id="SSF81891">
    <property type="entry name" value="Poly A polymerase C-terminal region-like"/>
    <property type="match status" value="1"/>
</dbReference>
<protein>
    <recommendedName>
        <fullName evidence="5">Isochorismatase-like domain-containing protein</fullName>
    </recommendedName>
</protein>
<evidence type="ECO:0008006" key="5">
    <source>
        <dbReference type="Google" id="ProtNLM"/>
    </source>
</evidence>
<dbReference type="EMBL" id="CAMXCT020000800">
    <property type="protein sequence ID" value="CAL1136781.1"/>
    <property type="molecule type" value="Genomic_DNA"/>
</dbReference>
<dbReference type="OrthoDB" id="445712at2759"/>
<reference evidence="3" key="2">
    <citation type="submission" date="2024-04" db="EMBL/GenBank/DDBJ databases">
        <authorList>
            <person name="Chen Y."/>
            <person name="Shah S."/>
            <person name="Dougan E. K."/>
            <person name="Thang M."/>
            <person name="Chan C."/>
        </authorList>
    </citation>
    <scope>NUCLEOTIDE SEQUENCE [LARGE SCALE GENOMIC DNA]</scope>
</reference>
<proteinExistence type="predicted"/>
<name>A0A9P1FPH3_9DINO</name>
<dbReference type="Proteomes" id="UP001152797">
    <property type="component" value="Unassembled WGS sequence"/>
</dbReference>
<dbReference type="EMBL" id="CAMXCT030000800">
    <property type="protein sequence ID" value="CAL4770718.1"/>
    <property type="molecule type" value="Genomic_DNA"/>
</dbReference>
<dbReference type="InterPro" id="IPR036380">
    <property type="entry name" value="Isochorismatase-like_sf"/>
</dbReference>
<evidence type="ECO:0000313" key="4">
    <source>
        <dbReference type="Proteomes" id="UP001152797"/>
    </source>
</evidence>
<reference evidence="2" key="1">
    <citation type="submission" date="2022-10" db="EMBL/GenBank/DDBJ databases">
        <authorList>
            <person name="Chen Y."/>
            <person name="Dougan E. K."/>
            <person name="Chan C."/>
            <person name="Rhodes N."/>
            <person name="Thang M."/>
        </authorList>
    </citation>
    <scope>NUCLEOTIDE SEQUENCE</scope>
</reference>
<dbReference type="Gene3D" id="1.10.110.30">
    <property type="match status" value="1"/>
</dbReference>
<organism evidence="2">
    <name type="scientific">Cladocopium goreaui</name>
    <dbReference type="NCBI Taxonomy" id="2562237"/>
    <lineage>
        <taxon>Eukaryota</taxon>
        <taxon>Sar</taxon>
        <taxon>Alveolata</taxon>
        <taxon>Dinophyceae</taxon>
        <taxon>Suessiales</taxon>
        <taxon>Symbiodiniaceae</taxon>
        <taxon>Cladocopium</taxon>
    </lineage>
</organism>
<dbReference type="SUPFAM" id="SSF52499">
    <property type="entry name" value="Isochorismatase-like hydrolases"/>
    <property type="match status" value="1"/>
</dbReference>
<sequence length="351" mass="38262">MSLPGSFQAHQRLLTKLGSSLYIKIDWQNGKKSDAWLLNSLSRAATKDGCGSEAKILKIKELPPEEAVQILWWSKVLIDDPLRICRAFRFAAKFKFELPAFLLHSQVALLSSGSANPTTSVNSHGGGKGASDDETKSCSASDRHAKGNAFKDTRFLPFSEAFTTGSWACHFGGPEEVRDIARACGAAAQLLGSGKLPPETPVLCTKCYTDGSEDEPYLETLEPLLRKYPCIHKPTMDVTYNPAFFQWLRKQAQQGIGVLVIGGCTTTSCVRVSSTRIAGQLEEQGLSMKVVVDLNLCGARQENFEHTAHYDPVLVGIYGREFCAGKSAVDLAIVQMKRAGVEVVASAGWDW</sequence>
<gene>
    <name evidence="2" type="ORF">C1SCF055_LOCUS11022</name>
</gene>
<dbReference type="EMBL" id="CAMXCT010000800">
    <property type="protein sequence ID" value="CAI3983406.1"/>
    <property type="molecule type" value="Genomic_DNA"/>
</dbReference>
<evidence type="ECO:0000313" key="3">
    <source>
        <dbReference type="EMBL" id="CAL1136781.1"/>
    </source>
</evidence>
<evidence type="ECO:0000313" key="2">
    <source>
        <dbReference type="EMBL" id="CAI3983406.1"/>
    </source>
</evidence>
<evidence type="ECO:0000256" key="1">
    <source>
        <dbReference type="SAM" id="MobiDB-lite"/>
    </source>
</evidence>
<dbReference type="AlphaFoldDB" id="A0A9P1FPH3"/>
<accession>A0A9P1FPH3</accession>